<organism evidence="1 2">
    <name type="scientific">Nitrospirillum amazonense</name>
    <dbReference type="NCBI Taxonomy" id="28077"/>
    <lineage>
        <taxon>Bacteria</taxon>
        <taxon>Pseudomonadati</taxon>
        <taxon>Pseudomonadota</taxon>
        <taxon>Alphaproteobacteria</taxon>
        <taxon>Rhodospirillales</taxon>
        <taxon>Azospirillaceae</taxon>
        <taxon>Nitrospirillum</taxon>
    </lineage>
</organism>
<dbReference type="Proteomes" id="UP000315751">
    <property type="component" value="Unassembled WGS sequence"/>
</dbReference>
<keyword evidence="2" id="KW-1185">Reference proteome</keyword>
<proteinExistence type="predicted"/>
<evidence type="ECO:0000313" key="1">
    <source>
        <dbReference type="EMBL" id="TWB34320.1"/>
    </source>
</evidence>
<sequence length="56" mass="6415">MHLAIIGIIYMIAGLKYSILLRKDDYKRLHASFHMSEHSAHSFIIGSAYIVMSLLH</sequence>
<comment type="caution">
    <text evidence="1">The sequence shown here is derived from an EMBL/GenBank/DDBJ whole genome shotgun (WGS) entry which is preliminary data.</text>
</comment>
<gene>
    <name evidence="1" type="ORF">FBZ90_12620</name>
</gene>
<name>A0A560GL94_9PROT</name>
<evidence type="ECO:0000313" key="2">
    <source>
        <dbReference type="Proteomes" id="UP000315751"/>
    </source>
</evidence>
<dbReference type="EMBL" id="VITR01000026">
    <property type="protein sequence ID" value="TWB34320.1"/>
    <property type="molecule type" value="Genomic_DNA"/>
</dbReference>
<protein>
    <submittedName>
        <fullName evidence="1">Uncharacterized protein</fullName>
    </submittedName>
</protein>
<accession>A0A560GL94</accession>
<dbReference type="AlphaFoldDB" id="A0A560GL94"/>
<reference evidence="1 2" key="1">
    <citation type="submission" date="2019-06" db="EMBL/GenBank/DDBJ databases">
        <title>Genomic Encyclopedia of Type Strains, Phase IV (KMG-V): Genome sequencing to study the core and pangenomes of soil and plant-associated prokaryotes.</title>
        <authorList>
            <person name="Whitman W."/>
        </authorList>
    </citation>
    <scope>NUCLEOTIDE SEQUENCE [LARGE SCALE GENOMIC DNA]</scope>
    <source>
        <strain evidence="1 2">BR 11622</strain>
    </source>
</reference>